<evidence type="ECO:0000256" key="2">
    <source>
        <dbReference type="ARBA" id="ARBA00007977"/>
    </source>
</evidence>
<dbReference type="Pfam" id="PF03601">
    <property type="entry name" value="Cons_hypoth698"/>
    <property type="match status" value="1"/>
</dbReference>
<sequence>MRENAQNIKNALLQKQFYKDYTNGFVLVLLVSLASYYVSVLPVVQRLHLSPLILSVLLGILATPLFRVAQSSCEKAVVFSAKKLLRFGIILFGFNVTLESIASVGLNGILLSIVVVVVILMLGYVVGVKFLKLDREIAILVSGGSAICGAAAVLALESSIKSKPYKGVIAVGTVVLFGLLGMFLYPLVYAFGIPPFSQEQMGYFLGLTLHELANVVGAGGSISPQTQEIALIVKMIRVILLVAVLLIVPYLFTQSKEGEKRKLHIPWFAFWFLGVVLLHSFINLPESIVSTFRFLSSFFLVMAMSALGLQVDFKKFLECGGRAFVLAFILFWILTFGGFLLVYYFV</sequence>
<feature type="transmembrane region" description="Helical" evidence="7">
    <location>
        <begin position="229"/>
        <end position="252"/>
    </location>
</feature>
<feature type="transmembrane region" description="Helical" evidence="7">
    <location>
        <begin position="264"/>
        <end position="282"/>
    </location>
</feature>
<reference evidence="8 9" key="1">
    <citation type="submission" date="2016-07" db="EMBL/GenBank/DDBJ databases">
        <title>Detection of Helicobacter winghamensis from caecal content of red fox (Vulpes vulpes).</title>
        <authorList>
            <person name="Zanoni R.G."/>
            <person name="Florio D."/>
            <person name="Caffara M."/>
            <person name="Renzi M."/>
            <person name="Parisi A."/>
            <person name="Pasquali F."/>
            <person name="Manfreda G."/>
        </authorList>
    </citation>
    <scope>NUCLEOTIDE SEQUENCE [LARGE SCALE GENOMIC DNA]</scope>
    <source>
        <strain evidence="8 9">295_13</strain>
    </source>
</reference>
<feature type="transmembrane region" description="Helical" evidence="7">
    <location>
        <begin position="21"/>
        <end position="39"/>
    </location>
</feature>
<dbReference type="InterPro" id="IPR004630">
    <property type="entry name" value="UPF0324_YeiH-like"/>
</dbReference>
<dbReference type="InterPro" id="IPR018383">
    <property type="entry name" value="UPF0324_pro"/>
</dbReference>
<feature type="transmembrane region" description="Helical" evidence="7">
    <location>
        <begin position="137"/>
        <end position="156"/>
    </location>
</feature>
<dbReference type="RefSeq" id="WP_006802422.1">
    <property type="nucleotide sequence ID" value="NZ_CABKOI010000020.1"/>
</dbReference>
<evidence type="ECO:0000313" key="9">
    <source>
        <dbReference type="Proteomes" id="UP000233350"/>
    </source>
</evidence>
<dbReference type="STRING" id="556267.HWAG_00728"/>
<dbReference type="PANTHER" id="PTHR30106">
    <property type="entry name" value="INNER MEMBRANE PROTEIN YEIH-RELATED"/>
    <property type="match status" value="1"/>
</dbReference>
<feature type="transmembrane region" description="Helical" evidence="7">
    <location>
        <begin position="84"/>
        <end position="102"/>
    </location>
</feature>
<dbReference type="Proteomes" id="UP000233350">
    <property type="component" value="Unassembled WGS sequence"/>
</dbReference>
<feature type="transmembrane region" description="Helical" evidence="7">
    <location>
        <begin position="51"/>
        <end position="69"/>
    </location>
</feature>
<feature type="transmembrane region" description="Helical" evidence="7">
    <location>
        <begin position="168"/>
        <end position="191"/>
    </location>
</feature>
<dbReference type="OrthoDB" id="9805703at2"/>
<comment type="subcellular location">
    <subcellularLocation>
        <location evidence="1">Cell membrane</location>
        <topology evidence="1">Multi-pass membrane protein</topology>
    </subcellularLocation>
</comment>
<name>A0A2N3PKD5_9HELI</name>
<gene>
    <name evidence="8" type="ORF">BCM31_01525</name>
</gene>
<dbReference type="NCBIfam" id="TIGR00698">
    <property type="entry name" value="YeiH family putative sulfate export transporter"/>
    <property type="match status" value="1"/>
</dbReference>
<evidence type="ECO:0000313" key="8">
    <source>
        <dbReference type="EMBL" id="PKT81891.1"/>
    </source>
</evidence>
<evidence type="ECO:0000256" key="1">
    <source>
        <dbReference type="ARBA" id="ARBA00004651"/>
    </source>
</evidence>
<dbReference type="PANTHER" id="PTHR30106:SF2">
    <property type="entry name" value="UPF0324 INNER MEMBRANE PROTEIN YEIH"/>
    <property type="match status" value="1"/>
</dbReference>
<dbReference type="AlphaFoldDB" id="A0A2N3PKD5"/>
<keyword evidence="6 7" id="KW-0472">Membrane</keyword>
<comment type="similarity">
    <text evidence="2">Belongs to the UPF0324 family.</text>
</comment>
<keyword evidence="4 7" id="KW-0812">Transmembrane</keyword>
<evidence type="ECO:0000256" key="6">
    <source>
        <dbReference type="ARBA" id="ARBA00023136"/>
    </source>
</evidence>
<dbReference type="EMBL" id="MBPK01000011">
    <property type="protein sequence ID" value="PKT81891.1"/>
    <property type="molecule type" value="Genomic_DNA"/>
</dbReference>
<dbReference type="GO" id="GO:0005886">
    <property type="term" value="C:plasma membrane"/>
    <property type="evidence" value="ECO:0007669"/>
    <property type="project" value="UniProtKB-SubCell"/>
</dbReference>
<organism evidence="8 9">
    <name type="scientific">Helicobacter winghamensis</name>
    <dbReference type="NCBI Taxonomy" id="157268"/>
    <lineage>
        <taxon>Bacteria</taxon>
        <taxon>Pseudomonadati</taxon>
        <taxon>Campylobacterota</taxon>
        <taxon>Epsilonproteobacteria</taxon>
        <taxon>Campylobacterales</taxon>
        <taxon>Helicobacteraceae</taxon>
        <taxon>Helicobacter</taxon>
    </lineage>
</organism>
<evidence type="ECO:0000256" key="5">
    <source>
        <dbReference type="ARBA" id="ARBA00022989"/>
    </source>
</evidence>
<feature type="transmembrane region" description="Helical" evidence="7">
    <location>
        <begin position="323"/>
        <end position="345"/>
    </location>
</feature>
<keyword evidence="3" id="KW-1003">Cell membrane</keyword>
<feature type="transmembrane region" description="Helical" evidence="7">
    <location>
        <begin position="294"/>
        <end position="311"/>
    </location>
</feature>
<evidence type="ECO:0000256" key="4">
    <source>
        <dbReference type="ARBA" id="ARBA00022692"/>
    </source>
</evidence>
<keyword evidence="9" id="KW-1185">Reference proteome</keyword>
<protein>
    <submittedName>
        <fullName evidence="8">Uncharacterized protein</fullName>
    </submittedName>
</protein>
<keyword evidence="5 7" id="KW-1133">Transmembrane helix</keyword>
<accession>A0A2N3PKD5</accession>
<dbReference type="GeneID" id="97289968"/>
<evidence type="ECO:0000256" key="3">
    <source>
        <dbReference type="ARBA" id="ARBA00022475"/>
    </source>
</evidence>
<comment type="caution">
    <text evidence="8">The sequence shown here is derived from an EMBL/GenBank/DDBJ whole genome shotgun (WGS) entry which is preliminary data.</text>
</comment>
<feature type="transmembrane region" description="Helical" evidence="7">
    <location>
        <begin position="108"/>
        <end position="125"/>
    </location>
</feature>
<evidence type="ECO:0000256" key="7">
    <source>
        <dbReference type="SAM" id="Phobius"/>
    </source>
</evidence>
<proteinExistence type="inferred from homology"/>